<proteinExistence type="predicted"/>
<organism evidence="1">
    <name type="scientific">Arundo donax</name>
    <name type="common">Giant reed</name>
    <name type="synonym">Donax arundinaceus</name>
    <dbReference type="NCBI Taxonomy" id="35708"/>
    <lineage>
        <taxon>Eukaryota</taxon>
        <taxon>Viridiplantae</taxon>
        <taxon>Streptophyta</taxon>
        <taxon>Embryophyta</taxon>
        <taxon>Tracheophyta</taxon>
        <taxon>Spermatophyta</taxon>
        <taxon>Magnoliopsida</taxon>
        <taxon>Liliopsida</taxon>
        <taxon>Poales</taxon>
        <taxon>Poaceae</taxon>
        <taxon>PACMAD clade</taxon>
        <taxon>Arundinoideae</taxon>
        <taxon>Arundineae</taxon>
        <taxon>Arundo</taxon>
    </lineage>
</organism>
<reference evidence="1" key="1">
    <citation type="submission" date="2014-09" db="EMBL/GenBank/DDBJ databases">
        <authorList>
            <person name="Magalhaes I.L.F."/>
            <person name="Oliveira U."/>
            <person name="Santos F.R."/>
            <person name="Vidigal T.H.D.A."/>
            <person name="Brescovit A.D."/>
            <person name="Santos A.J."/>
        </authorList>
    </citation>
    <scope>NUCLEOTIDE SEQUENCE</scope>
    <source>
        <tissue evidence="1">Shoot tissue taken approximately 20 cm above the soil surface</tissue>
    </source>
</reference>
<name>A0A0A9A021_ARUDO</name>
<dbReference type="EMBL" id="GBRH01253464">
    <property type="protein sequence ID" value="JAD44431.1"/>
    <property type="molecule type" value="Transcribed_RNA"/>
</dbReference>
<dbReference type="AlphaFoldDB" id="A0A0A9A021"/>
<protein>
    <submittedName>
        <fullName evidence="1">Uncharacterized protein</fullName>
    </submittedName>
</protein>
<accession>A0A0A9A021</accession>
<evidence type="ECO:0000313" key="1">
    <source>
        <dbReference type="EMBL" id="JAD44431.1"/>
    </source>
</evidence>
<sequence>MLMCLHRQPYLLMMRRLPLLPIDDILLDHLHSCITQIQHQA</sequence>
<reference evidence="1" key="2">
    <citation type="journal article" date="2015" name="Data Brief">
        <title>Shoot transcriptome of the giant reed, Arundo donax.</title>
        <authorList>
            <person name="Barrero R.A."/>
            <person name="Guerrero F.D."/>
            <person name="Moolhuijzen P."/>
            <person name="Goolsby J.A."/>
            <person name="Tidwell J."/>
            <person name="Bellgard S.E."/>
            <person name="Bellgard M.I."/>
        </authorList>
    </citation>
    <scope>NUCLEOTIDE SEQUENCE</scope>
    <source>
        <tissue evidence="1">Shoot tissue taken approximately 20 cm above the soil surface</tissue>
    </source>
</reference>